<organism evidence="4 5">
    <name type="scientific">Candidatus Dojkabacteria bacterium</name>
    <dbReference type="NCBI Taxonomy" id="2099670"/>
    <lineage>
        <taxon>Bacteria</taxon>
        <taxon>Candidatus Dojkabacteria</taxon>
    </lineage>
</organism>
<keyword evidence="4" id="KW-0808">Transferase</keyword>
<comment type="similarity">
    <text evidence="3">Belongs to the DegT/DnrJ/EryC1 family.</text>
</comment>
<proteinExistence type="inferred from homology"/>
<dbReference type="PANTHER" id="PTHR30244:SF34">
    <property type="entry name" value="DTDP-4-AMINO-4,6-DIDEOXYGALACTOSE TRANSAMINASE"/>
    <property type="match status" value="1"/>
</dbReference>
<dbReference type="Gene3D" id="3.40.640.10">
    <property type="entry name" value="Type I PLP-dependent aspartate aminotransferase-like (Major domain)"/>
    <property type="match status" value="1"/>
</dbReference>
<dbReference type="Proteomes" id="UP000741282">
    <property type="component" value="Unassembled WGS sequence"/>
</dbReference>
<dbReference type="InterPro" id="IPR000653">
    <property type="entry name" value="DegT/StrS_aminotransferase"/>
</dbReference>
<dbReference type="EMBL" id="JAGQLN010000020">
    <property type="protein sequence ID" value="MCA9377156.1"/>
    <property type="molecule type" value="Genomic_DNA"/>
</dbReference>
<dbReference type="InterPro" id="IPR015422">
    <property type="entry name" value="PyrdxlP-dep_Trfase_small"/>
</dbReference>
<keyword evidence="4" id="KW-0032">Aminotransferase</keyword>
<dbReference type="GO" id="GO:0008483">
    <property type="term" value="F:transaminase activity"/>
    <property type="evidence" value="ECO:0007669"/>
    <property type="project" value="UniProtKB-KW"/>
</dbReference>
<dbReference type="PANTHER" id="PTHR30244">
    <property type="entry name" value="TRANSAMINASE"/>
    <property type="match status" value="1"/>
</dbReference>
<name>A0A955I267_9BACT</name>
<feature type="active site" description="Proton acceptor" evidence="1">
    <location>
        <position position="172"/>
    </location>
</feature>
<dbReference type="AlphaFoldDB" id="A0A955I267"/>
<evidence type="ECO:0000256" key="3">
    <source>
        <dbReference type="RuleBase" id="RU004508"/>
    </source>
</evidence>
<dbReference type="SUPFAM" id="SSF53383">
    <property type="entry name" value="PLP-dependent transferases"/>
    <property type="match status" value="1"/>
</dbReference>
<dbReference type="PIRSF" id="PIRSF000390">
    <property type="entry name" value="PLP_StrS"/>
    <property type="match status" value="1"/>
</dbReference>
<dbReference type="GO" id="GO:0030170">
    <property type="term" value="F:pyridoxal phosphate binding"/>
    <property type="evidence" value="ECO:0007669"/>
    <property type="project" value="TreeGrafter"/>
</dbReference>
<evidence type="ECO:0000313" key="5">
    <source>
        <dbReference type="Proteomes" id="UP000741282"/>
    </source>
</evidence>
<accession>A0A955I267</accession>
<dbReference type="InterPro" id="IPR015421">
    <property type="entry name" value="PyrdxlP-dep_Trfase_major"/>
</dbReference>
<protein>
    <submittedName>
        <fullName evidence="4">DegT/DnrJ/EryC1/StrS family aminotransferase</fullName>
    </submittedName>
</protein>
<comment type="caution">
    <text evidence="4">The sequence shown here is derived from an EMBL/GenBank/DDBJ whole genome shotgun (WGS) entry which is preliminary data.</text>
</comment>
<dbReference type="InterPro" id="IPR015424">
    <property type="entry name" value="PyrdxlP-dep_Trfase"/>
</dbReference>
<dbReference type="Gene3D" id="3.90.1150.10">
    <property type="entry name" value="Aspartate Aminotransferase, domain 1"/>
    <property type="match status" value="1"/>
</dbReference>
<sequence length="397" mass="44182">MNDLIEYLNIIVSPSSYSHQQLDELNTTLGDLYSSENIYLTENGRSALYIAIKALALPPGSKIAVQPFTCNSAVNPIIWNGHIPVYVDIDRSTLNMSPSRFKELLDKESDIRAVLVQYTFGNPTGAQEIIQIAHDRGILAIEDCAHALGVIHDGETLGKKASMAVISFGLEKTLPTKVGGALIVNDPNFVSPVEQIYSSISYTSRTRTFLWVINPIIRLLSRKSGAFGSNVLIPLFERLGIFNTGFEKSELSGGQPRSTPSKLSPLLARVVSHYLGELGILRSMRSDQVDQYRKSLDWMREIGCILPDWNGPFIKFPVILPEEIDRDELRSFLQNRGSYISDWYDPVIYPTGTVLEGVKYMPGTCPLAESVSKQILNLPTGKAFNPKLPDDLKDYLR</sequence>
<evidence type="ECO:0000313" key="4">
    <source>
        <dbReference type="EMBL" id="MCA9377156.1"/>
    </source>
</evidence>
<reference evidence="4" key="1">
    <citation type="submission" date="2020-04" db="EMBL/GenBank/DDBJ databases">
        <authorList>
            <person name="Zhang T."/>
        </authorList>
    </citation>
    <scope>NUCLEOTIDE SEQUENCE</scope>
    <source>
        <strain evidence="4">HKST-UBA17</strain>
    </source>
</reference>
<evidence type="ECO:0000256" key="1">
    <source>
        <dbReference type="PIRSR" id="PIRSR000390-1"/>
    </source>
</evidence>
<dbReference type="Pfam" id="PF01041">
    <property type="entry name" value="DegT_DnrJ_EryC1"/>
    <property type="match status" value="2"/>
</dbReference>
<keyword evidence="2 3" id="KW-0663">Pyridoxal phosphate</keyword>
<feature type="modified residue" description="N6-(pyridoxal phosphate)lysine" evidence="2">
    <location>
        <position position="172"/>
    </location>
</feature>
<evidence type="ECO:0000256" key="2">
    <source>
        <dbReference type="PIRSR" id="PIRSR000390-2"/>
    </source>
</evidence>
<gene>
    <name evidence="4" type="ORF">KC685_04515</name>
</gene>
<reference evidence="4" key="2">
    <citation type="journal article" date="2021" name="Microbiome">
        <title>Successional dynamics and alternative stable states in a saline activated sludge microbial community over 9 years.</title>
        <authorList>
            <person name="Wang Y."/>
            <person name="Ye J."/>
            <person name="Ju F."/>
            <person name="Liu L."/>
            <person name="Boyd J.A."/>
            <person name="Deng Y."/>
            <person name="Parks D.H."/>
            <person name="Jiang X."/>
            <person name="Yin X."/>
            <person name="Woodcroft B.J."/>
            <person name="Tyson G.W."/>
            <person name="Hugenholtz P."/>
            <person name="Polz M.F."/>
            <person name="Zhang T."/>
        </authorList>
    </citation>
    <scope>NUCLEOTIDE SEQUENCE</scope>
    <source>
        <strain evidence="4">HKST-UBA17</strain>
    </source>
</reference>
<dbReference type="GO" id="GO:0000271">
    <property type="term" value="P:polysaccharide biosynthetic process"/>
    <property type="evidence" value="ECO:0007669"/>
    <property type="project" value="TreeGrafter"/>
</dbReference>